<evidence type="ECO:0000256" key="6">
    <source>
        <dbReference type="ARBA" id="ARBA00023136"/>
    </source>
</evidence>
<comment type="caution">
    <text evidence="8">The sequence shown here is derived from an EMBL/GenBank/DDBJ whole genome shotgun (WGS) entry which is preliminary data.</text>
</comment>
<evidence type="ECO:0000256" key="4">
    <source>
        <dbReference type="ARBA" id="ARBA00022692"/>
    </source>
</evidence>
<keyword evidence="2" id="KW-0813">Transport</keyword>
<name>A0ABW1DBK2_9ACTN</name>
<dbReference type="SUPFAM" id="SSF103473">
    <property type="entry name" value="MFS general substrate transporter"/>
    <property type="match status" value="1"/>
</dbReference>
<evidence type="ECO:0000256" key="3">
    <source>
        <dbReference type="ARBA" id="ARBA00022475"/>
    </source>
</evidence>
<dbReference type="InterPro" id="IPR036259">
    <property type="entry name" value="MFS_trans_sf"/>
</dbReference>
<organism evidence="8 9">
    <name type="scientific">Nonomuraea insulae</name>
    <dbReference type="NCBI Taxonomy" id="1616787"/>
    <lineage>
        <taxon>Bacteria</taxon>
        <taxon>Bacillati</taxon>
        <taxon>Actinomycetota</taxon>
        <taxon>Actinomycetes</taxon>
        <taxon>Streptosporangiales</taxon>
        <taxon>Streptosporangiaceae</taxon>
        <taxon>Nonomuraea</taxon>
    </lineage>
</organism>
<feature type="transmembrane region" description="Helical" evidence="7">
    <location>
        <begin position="12"/>
        <end position="33"/>
    </location>
</feature>
<evidence type="ECO:0000256" key="1">
    <source>
        <dbReference type="ARBA" id="ARBA00004651"/>
    </source>
</evidence>
<dbReference type="PANTHER" id="PTHR42718">
    <property type="entry name" value="MAJOR FACILITATOR SUPERFAMILY MULTIDRUG TRANSPORTER MFSC"/>
    <property type="match status" value="1"/>
</dbReference>
<proteinExistence type="predicted"/>
<keyword evidence="3" id="KW-1003">Cell membrane</keyword>
<protein>
    <recommendedName>
        <fullName evidence="10">MFS transporter</fullName>
    </recommendedName>
</protein>
<dbReference type="Proteomes" id="UP001596058">
    <property type="component" value="Unassembled WGS sequence"/>
</dbReference>
<feature type="transmembrane region" description="Helical" evidence="7">
    <location>
        <begin position="45"/>
        <end position="64"/>
    </location>
</feature>
<dbReference type="RefSeq" id="WP_379523960.1">
    <property type="nucleotide sequence ID" value="NZ_JBHSPA010000112.1"/>
</dbReference>
<sequence length="113" mass="12123">MLGGVLTELLSWRWAFLINLPVVVLILALGPRLLSDTGDRTRGRLDVPGAVTVTGALLSLVYGISATERNGWGDPAVIGCLILAAVLLVAFWFIELRSSTPLCRSRAIPRPEG</sequence>
<dbReference type="EMBL" id="JBHSPA010000112">
    <property type="protein sequence ID" value="MFC5834548.1"/>
    <property type="molecule type" value="Genomic_DNA"/>
</dbReference>
<keyword evidence="6 7" id="KW-0472">Membrane</keyword>
<feature type="transmembrane region" description="Helical" evidence="7">
    <location>
        <begin position="76"/>
        <end position="94"/>
    </location>
</feature>
<evidence type="ECO:0000256" key="5">
    <source>
        <dbReference type="ARBA" id="ARBA00022989"/>
    </source>
</evidence>
<evidence type="ECO:0000313" key="9">
    <source>
        <dbReference type="Proteomes" id="UP001596058"/>
    </source>
</evidence>
<reference evidence="9" key="1">
    <citation type="journal article" date="2019" name="Int. J. Syst. Evol. Microbiol.">
        <title>The Global Catalogue of Microorganisms (GCM) 10K type strain sequencing project: providing services to taxonomists for standard genome sequencing and annotation.</title>
        <authorList>
            <consortium name="The Broad Institute Genomics Platform"/>
            <consortium name="The Broad Institute Genome Sequencing Center for Infectious Disease"/>
            <person name="Wu L."/>
            <person name="Ma J."/>
        </authorList>
    </citation>
    <scope>NUCLEOTIDE SEQUENCE [LARGE SCALE GENOMIC DNA]</scope>
    <source>
        <strain evidence="9">CCUG 53903</strain>
    </source>
</reference>
<evidence type="ECO:0000256" key="2">
    <source>
        <dbReference type="ARBA" id="ARBA00022448"/>
    </source>
</evidence>
<comment type="subcellular location">
    <subcellularLocation>
        <location evidence="1">Cell membrane</location>
        <topology evidence="1">Multi-pass membrane protein</topology>
    </subcellularLocation>
</comment>
<dbReference type="PANTHER" id="PTHR42718:SF46">
    <property type="entry name" value="BLR6921 PROTEIN"/>
    <property type="match status" value="1"/>
</dbReference>
<keyword evidence="5 7" id="KW-1133">Transmembrane helix</keyword>
<evidence type="ECO:0008006" key="10">
    <source>
        <dbReference type="Google" id="ProtNLM"/>
    </source>
</evidence>
<keyword evidence="9" id="KW-1185">Reference proteome</keyword>
<dbReference type="Gene3D" id="1.20.1720.10">
    <property type="entry name" value="Multidrug resistance protein D"/>
    <property type="match status" value="1"/>
</dbReference>
<evidence type="ECO:0000256" key="7">
    <source>
        <dbReference type="SAM" id="Phobius"/>
    </source>
</evidence>
<keyword evidence="4 7" id="KW-0812">Transmembrane</keyword>
<evidence type="ECO:0000313" key="8">
    <source>
        <dbReference type="EMBL" id="MFC5834548.1"/>
    </source>
</evidence>
<gene>
    <name evidence="8" type="ORF">ACFPZ3_62805</name>
</gene>
<accession>A0ABW1DBK2</accession>